<feature type="non-terminal residue" evidence="9">
    <location>
        <position position="1"/>
    </location>
</feature>
<reference evidence="9 10" key="1">
    <citation type="submission" date="2016-09" db="EMBL/GenBank/DDBJ databases">
        <title>Extensive genetic diversity and differential bi-allelic expression allows diatom success in the polar Southern Ocean.</title>
        <authorList>
            <consortium name="DOE Joint Genome Institute"/>
            <person name="Mock T."/>
            <person name="Otillar R.P."/>
            <person name="Strauss J."/>
            <person name="Dupont C."/>
            <person name="Frickenhaus S."/>
            <person name="Maumus F."/>
            <person name="Mcmullan M."/>
            <person name="Sanges R."/>
            <person name="Schmutz J."/>
            <person name="Toseland A."/>
            <person name="Valas R."/>
            <person name="Veluchamy A."/>
            <person name="Ward B.J."/>
            <person name="Allen A."/>
            <person name="Barry K."/>
            <person name="Falciatore A."/>
            <person name="Ferrante M."/>
            <person name="Fortunato A.E."/>
            <person name="Gloeckner G."/>
            <person name="Gruber A."/>
            <person name="Hipkin R."/>
            <person name="Janech M."/>
            <person name="Kroth P."/>
            <person name="Leese F."/>
            <person name="Lindquist E."/>
            <person name="Lyon B.R."/>
            <person name="Martin J."/>
            <person name="Mayer C."/>
            <person name="Parker M."/>
            <person name="Quesneville H."/>
            <person name="Raymond J."/>
            <person name="Uhlig C."/>
            <person name="Valentin K.U."/>
            <person name="Worden A.Z."/>
            <person name="Armbrust E.V."/>
            <person name="Bowler C."/>
            <person name="Green B."/>
            <person name="Moulton V."/>
            <person name="Van Oosterhout C."/>
            <person name="Grigoriev I."/>
        </authorList>
    </citation>
    <scope>NUCLEOTIDE SEQUENCE [LARGE SCALE GENOMIC DNA]</scope>
    <source>
        <strain evidence="9 10">CCMP1102</strain>
    </source>
</reference>
<evidence type="ECO:0000259" key="8">
    <source>
        <dbReference type="Pfam" id="PF02096"/>
    </source>
</evidence>
<dbReference type="InterPro" id="IPR028055">
    <property type="entry name" value="YidC/Oxa/ALB_C"/>
</dbReference>
<gene>
    <name evidence="9" type="ORF">FRACYDRAFT_160817</name>
</gene>
<dbReference type="EMBL" id="KV784370">
    <property type="protein sequence ID" value="OEU10867.1"/>
    <property type="molecule type" value="Genomic_DNA"/>
</dbReference>
<evidence type="ECO:0000313" key="10">
    <source>
        <dbReference type="Proteomes" id="UP000095751"/>
    </source>
</evidence>
<keyword evidence="3 6" id="KW-1133">Transmembrane helix</keyword>
<dbReference type="PANTHER" id="PTHR12428">
    <property type="entry name" value="OXA1"/>
    <property type="match status" value="1"/>
</dbReference>
<feature type="domain" description="Membrane insertase YidC/Oxa/ALB C-terminal" evidence="8">
    <location>
        <begin position="2"/>
        <end position="225"/>
    </location>
</feature>
<keyword evidence="2 5" id="KW-0812">Transmembrane</keyword>
<keyword evidence="7" id="KW-0732">Signal</keyword>
<dbReference type="Proteomes" id="UP000095751">
    <property type="component" value="Unassembled WGS sequence"/>
</dbReference>
<sequence>TYGFAIAIFTAGVRSLLVPLSVQQSKSTEYNKALQPYILEINEKFKDNEQRKNQAVGKLYEDANQNPLSGCLLSLFQLPIFLGLYRGVRLLALDGVLDEKFLWIPSLQGPVTAASDYRGMDWLTQGWTQSVDSGIWTPSLGWETTLAFCVMPVLLVLGQKLTMTALSPPEVDDEREAKDQADTTKNVLKFLPLLIGFFSLQVPAALTIYWFTSNGFTLAQSLAVRKYYEANPPV</sequence>
<evidence type="ECO:0000256" key="2">
    <source>
        <dbReference type="ARBA" id="ARBA00022692"/>
    </source>
</evidence>
<keyword evidence="10" id="KW-1185">Reference proteome</keyword>
<dbReference type="InParanoid" id="A0A1E7EYC2"/>
<comment type="similarity">
    <text evidence="5">Belongs to the OXA1/ALB3/YidC family.</text>
</comment>
<dbReference type="NCBIfam" id="TIGR03592">
    <property type="entry name" value="yidC_oxa1_cterm"/>
    <property type="match status" value="1"/>
</dbReference>
<protein>
    <submittedName>
        <fullName evidence="9">60 kDa inner membrane insertion protein</fullName>
    </submittedName>
</protein>
<name>A0A1E7EYC2_9STRA</name>
<dbReference type="InterPro" id="IPR001708">
    <property type="entry name" value="YidC/ALB3/OXA1/COX18"/>
</dbReference>
<dbReference type="GO" id="GO:0051205">
    <property type="term" value="P:protein insertion into membrane"/>
    <property type="evidence" value="ECO:0007669"/>
    <property type="project" value="TreeGrafter"/>
</dbReference>
<evidence type="ECO:0000256" key="6">
    <source>
        <dbReference type="SAM" id="Phobius"/>
    </source>
</evidence>
<comment type="subcellular location">
    <subcellularLocation>
        <location evidence="1 5">Membrane</location>
        <topology evidence="1 5">Multi-pass membrane protein</topology>
    </subcellularLocation>
</comment>
<dbReference type="KEGG" id="fcy:FRACYDRAFT_160817"/>
<dbReference type="AlphaFoldDB" id="A0A1E7EYC2"/>
<dbReference type="OrthoDB" id="2148490at2759"/>
<feature type="non-terminal residue" evidence="9">
    <location>
        <position position="234"/>
    </location>
</feature>
<evidence type="ECO:0000256" key="7">
    <source>
        <dbReference type="SAM" id="SignalP"/>
    </source>
</evidence>
<evidence type="ECO:0000256" key="3">
    <source>
        <dbReference type="ARBA" id="ARBA00022989"/>
    </source>
</evidence>
<proteinExistence type="inferred from homology"/>
<feature type="chain" id="PRO_5013085449" evidence="7">
    <location>
        <begin position="16"/>
        <end position="234"/>
    </location>
</feature>
<dbReference type="CDD" id="cd20070">
    <property type="entry name" value="5TM_YidC_Alb3"/>
    <property type="match status" value="1"/>
</dbReference>
<organism evidence="9 10">
    <name type="scientific">Fragilariopsis cylindrus CCMP1102</name>
    <dbReference type="NCBI Taxonomy" id="635003"/>
    <lineage>
        <taxon>Eukaryota</taxon>
        <taxon>Sar</taxon>
        <taxon>Stramenopiles</taxon>
        <taxon>Ochrophyta</taxon>
        <taxon>Bacillariophyta</taxon>
        <taxon>Bacillariophyceae</taxon>
        <taxon>Bacillariophycidae</taxon>
        <taxon>Bacillariales</taxon>
        <taxon>Bacillariaceae</taxon>
        <taxon>Fragilariopsis</taxon>
    </lineage>
</organism>
<dbReference type="InterPro" id="IPR047196">
    <property type="entry name" value="YidC_ALB_C"/>
</dbReference>
<accession>A0A1E7EYC2</accession>
<dbReference type="GO" id="GO:0016020">
    <property type="term" value="C:membrane"/>
    <property type="evidence" value="ECO:0007669"/>
    <property type="project" value="UniProtKB-SubCell"/>
</dbReference>
<dbReference type="GO" id="GO:0032977">
    <property type="term" value="F:membrane insertase activity"/>
    <property type="evidence" value="ECO:0007669"/>
    <property type="project" value="InterPro"/>
</dbReference>
<keyword evidence="4 6" id="KW-0472">Membrane</keyword>
<feature type="signal peptide" evidence="7">
    <location>
        <begin position="1"/>
        <end position="15"/>
    </location>
</feature>
<evidence type="ECO:0000256" key="1">
    <source>
        <dbReference type="ARBA" id="ARBA00004141"/>
    </source>
</evidence>
<evidence type="ECO:0000256" key="5">
    <source>
        <dbReference type="RuleBase" id="RU003945"/>
    </source>
</evidence>
<evidence type="ECO:0000313" key="9">
    <source>
        <dbReference type="EMBL" id="OEU10867.1"/>
    </source>
</evidence>
<dbReference type="Pfam" id="PF02096">
    <property type="entry name" value="60KD_IMP"/>
    <property type="match status" value="1"/>
</dbReference>
<dbReference type="PANTHER" id="PTHR12428:SF14">
    <property type="entry name" value="ALBINO3-LIKE PROTEIN 1, CHLOROPLASTIC"/>
    <property type="match status" value="1"/>
</dbReference>
<feature type="transmembrane region" description="Helical" evidence="6">
    <location>
        <begin position="190"/>
        <end position="211"/>
    </location>
</feature>
<evidence type="ECO:0000256" key="4">
    <source>
        <dbReference type="ARBA" id="ARBA00023136"/>
    </source>
</evidence>